<dbReference type="PANTHER" id="PTHR38436:SF3">
    <property type="entry name" value="CARBOXYMETHYLENEBUTENOLIDASE-RELATED"/>
    <property type="match status" value="1"/>
</dbReference>
<protein>
    <submittedName>
        <fullName evidence="1">NTF2-like protein</fullName>
    </submittedName>
</protein>
<name>A0A165GGX7_9BASI</name>
<dbReference type="AlphaFoldDB" id="A0A165GGX7"/>
<dbReference type="EMBL" id="KV423955">
    <property type="protein sequence ID" value="KZT58057.1"/>
    <property type="molecule type" value="Genomic_DNA"/>
</dbReference>
<dbReference type="GO" id="GO:0030638">
    <property type="term" value="P:polyketide metabolic process"/>
    <property type="evidence" value="ECO:0007669"/>
    <property type="project" value="InterPro"/>
</dbReference>
<evidence type="ECO:0000313" key="2">
    <source>
        <dbReference type="Proteomes" id="UP000076842"/>
    </source>
</evidence>
<accession>A0A165GGX7</accession>
<dbReference type="InParanoid" id="A0A165GGX7"/>
<proteinExistence type="predicted"/>
<dbReference type="Proteomes" id="UP000076842">
    <property type="component" value="Unassembled WGS sequence"/>
</dbReference>
<dbReference type="STRING" id="1353952.A0A165GGX7"/>
<keyword evidence="2" id="KW-1185">Reference proteome</keyword>
<sequence>MAVTVELQAPLTQRDNGPGLILVVPSTLALEVPQVGFLLDPLPTRKWAEEGFCVACISLSPDDAGELEAAMKDAVERLSTIPALSELSKLGLIVYDTALLNAAMAILPTFPTIGAIVGYTRSAVEKMDSAGWLSLIHLAGVPLSGPDSTGVYTYEVNSEHFVVPGQPKYDKPAATLAHQRSLVFLRKLFDGPYFDLEKIWEEHTLYEFGERAVEKTMATMVEEPYVNHVPTLTGGIGRSALTDFYANHFIFSNPDSIALKLVSRTIGPDRVVDEMIIEFTHDRVIDWMLPGIPPTGKHVSIPLVGVVNVRGDKLYHEHIYWDQASVLVQIGLLPPQLAFPLDYGGKLAGQTFALPVAGLQQAEKMLDPVGIPSNELIP</sequence>
<reference evidence="1 2" key="1">
    <citation type="journal article" date="2016" name="Mol. Biol. Evol.">
        <title>Comparative Genomics of Early-Diverging Mushroom-Forming Fungi Provides Insights into the Origins of Lignocellulose Decay Capabilities.</title>
        <authorList>
            <person name="Nagy L.G."/>
            <person name="Riley R."/>
            <person name="Tritt A."/>
            <person name="Adam C."/>
            <person name="Daum C."/>
            <person name="Floudas D."/>
            <person name="Sun H."/>
            <person name="Yadav J.S."/>
            <person name="Pangilinan J."/>
            <person name="Larsson K.H."/>
            <person name="Matsuura K."/>
            <person name="Barry K."/>
            <person name="Labutti K."/>
            <person name="Kuo R."/>
            <person name="Ohm R.A."/>
            <person name="Bhattacharya S.S."/>
            <person name="Shirouzu T."/>
            <person name="Yoshinaga Y."/>
            <person name="Martin F.M."/>
            <person name="Grigoriev I.V."/>
            <person name="Hibbett D.S."/>
        </authorList>
    </citation>
    <scope>NUCLEOTIDE SEQUENCE [LARGE SCALE GENOMIC DNA]</scope>
    <source>
        <strain evidence="1 2">HHB12733</strain>
    </source>
</reference>
<dbReference type="SUPFAM" id="SSF54427">
    <property type="entry name" value="NTF2-like"/>
    <property type="match status" value="1"/>
</dbReference>
<gene>
    <name evidence="1" type="ORF">CALCODRAFT_259041</name>
</gene>
<evidence type="ECO:0000313" key="1">
    <source>
        <dbReference type="EMBL" id="KZT58057.1"/>
    </source>
</evidence>
<dbReference type="InterPro" id="IPR009959">
    <property type="entry name" value="Cyclase_SnoaL-like"/>
</dbReference>
<dbReference type="Gene3D" id="3.10.450.50">
    <property type="match status" value="1"/>
</dbReference>
<dbReference type="OrthoDB" id="5440at2759"/>
<organism evidence="1 2">
    <name type="scientific">Calocera cornea HHB12733</name>
    <dbReference type="NCBI Taxonomy" id="1353952"/>
    <lineage>
        <taxon>Eukaryota</taxon>
        <taxon>Fungi</taxon>
        <taxon>Dikarya</taxon>
        <taxon>Basidiomycota</taxon>
        <taxon>Agaricomycotina</taxon>
        <taxon>Dacrymycetes</taxon>
        <taxon>Dacrymycetales</taxon>
        <taxon>Dacrymycetaceae</taxon>
        <taxon>Calocera</taxon>
    </lineage>
</organism>
<dbReference type="InterPro" id="IPR032710">
    <property type="entry name" value="NTF2-like_dom_sf"/>
</dbReference>
<dbReference type="PANTHER" id="PTHR38436">
    <property type="entry name" value="POLYKETIDE CYCLASE SNOAL-LIKE DOMAIN"/>
    <property type="match status" value="1"/>
</dbReference>